<protein>
    <submittedName>
        <fullName evidence="3">Sarcosine oxidase subunit beta</fullName>
    </submittedName>
</protein>
<keyword evidence="4" id="KW-1185">Reference proteome</keyword>
<evidence type="ECO:0000259" key="2">
    <source>
        <dbReference type="Pfam" id="PF01266"/>
    </source>
</evidence>
<dbReference type="EMBL" id="BJYU01000035">
    <property type="protein sequence ID" value="GEO15117.1"/>
    <property type="molecule type" value="Genomic_DNA"/>
</dbReference>
<dbReference type="InterPro" id="IPR006076">
    <property type="entry name" value="FAD-dep_OxRdtase"/>
</dbReference>
<evidence type="ECO:0000313" key="3">
    <source>
        <dbReference type="EMBL" id="GEO15117.1"/>
    </source>
</evidence>
<evidence type="ECO:0000256" key="1">
    <source>
        <dbReference type="ARBA" id="ARBA00023002"/>
    </source>
</evidence>
<dbReference type="Pfam" id="PF01266">
    <property type="entry name" value="DAO"/>
    <property type="match status" value="1"/>
</dbReference>
<dbReference type="SUPFAM" id="SSF51905">
    <property type="entry name" value="FAD/NAD(P)-binding domain"/>
    <property type="match status" value="1"/>
</dbReference>
<dbReference type="Gene3D" id="3.50.50.60">
    <property type="entry name" value="FAD/NAD(P)-binding domain"/>
    <property type="match status" value="1"/>
</dbReference>
<reference evidence="3 4" key="1">
    <citation type="submission" date="2019-07" db="EMBL/GenBank/DDBJ databases">
        <title>Whole genome shotgun sequence of Microvirga aerophila NBRC 106136.</title>
        <authorList>
            <person name="Hosoyama A."/>
            <person name="Uohara A."/>
            <person name="Ohji S."/>
            <person name="Ichikawa N."/>
        </authorList>
    </citation>
    <scope>NUCLEOTIDE SEQUENCE [LARGE SCALE GENOMIC DNA]</scope>
    <source>
        <strain evidence="3 4">NBRC 106136</strain>
    </source>
</reference>
<dbReference type="GO" id="GO:0005737">
    <property type="term" value="C:cytoplasm"/>
    <property type="evidence" value="ECO:0007669"/>
    <property type="project" value="TreeGrafter"/>
</dbReference>
<dbReference type="AlphaFoldDB" id="A0A512BTJ0"/>
<accession>A0A512BTJ0</accession>
<evidence type="ECO:0000313" key="4">
    <source>
        <dbReference type="Proteomes" id="UP000321085"/>
    </source>
</evidence>
<sequence>MSSVFGGGAPDVIVIGAGIHGCSTALHCAKRGLKVVVIEKDHAGRHSSGVNAGGVRQLARHVAEIPLSAYSMELWHRIEDLVDDDCGFTSDGQVLVAEDEAEYDSFRARVAELNSLGFSHEELIDARELRRLVPAVAESCPGGIVSRRDGAALPFKTTQAFRRKAEILGVRFCEGVRVTGIQAEGSSWMVSTDAGAIRAANVVNAAGAWADRTAADLGEPVPLEVIAPMLMITARVEHFIKPVVILRSRKLSFKQFSNGTVLIGGGYLGRALRDQNITVLDWAKLAENAKTVWDLFPIMRGAAIVRAWAGIEGRMPDDLPVFGKSRIHKGIFHQFGFSAHGFQLGPGAGAVMAELIATGNTNTPINGLGIERFTA</sequence>
<gene>
    <name evidence="3" type="primary">soxB</name>
    <name evidence="3" type="ORF">MAE02_28130</name>
</gene>
<dbReference type="Gene3D" id="3.30.9.10">
    <property type="entry name" value="D-Amino Acid Oxidase, subunit A, domain 2"/>
    <property type="match status" value="1"/>
</dbReference>
<dbReference type="PANTHER" id="PTHR13847">
    <property type="entry name" value="SARCOSINE DEHYDROGENASE-RELATED"/>
    <property type="match status" value="1"/>
</dbReference>
<dbReference type="PANTHER" id="PTHR13847:SF287">
    <property type="entry name" value="FAD-DEPENDENT OXIDOREDUCTASE DOMAIN-CONTAINING PROTEIN 1"/>
    <property type="match status" value="1"/>
</dbReference>
<dbReference type="InterPro" id="IPR036188">
    <property type="entry name" value="FAD/NAD-bd_sf"/>
</dbReference>
<organism evidence="3 4">
    <name type="scientific">Microvirga aerophila</name>
    <dbReference type="NCBI Taxonomy" id="670291"/>
    <lineage>
        <taxon>Bacteria</taxon>
        <taxon>Pseudomonadati</taxon>
        <taxon>Pseudomonadota</taxon>
        <taxon>Alphaproteobacteria</taxon>
        <taxon>Hyphomicrobiales</taxon>
        <taxon>Methylobacteriaceae</taxon>
        <taxon>Microvirga</taxon>
    </lineage>
</organism>
<keyword evidence="1" id="KW-0560">Oxidoreductase</keyword>
<name>A0A512BTJ0_9HYPH</name>
<feature type="domain" description="FAD dependent oxidoreductase" evidence="2">
    <location>
        <begin position="11"/>
        <end position="355"/>
    </location>
</feature>
<dbReference type="Proteomes" id="UP000321085">
    <property type="component" value="Unassembled WGS sequence"/>
</dbReference>
<comment type="caution">
    <text evidence="3">The sequence shown here is derived from an EMBL/GenBank/DDBJ whole genome shotgun (WGS) entry which is preliminary data.</text>
</comment>
<proteinExistence type="predicted"/>
<dbReference type="GO" id="GO:0016491">
    <property type="term" value="F:oxidoreductase activity"/>
    <property type="evidence" value="ECO:0007669"/>
    <property type="project" value="UniProtKB-KW"/>
</dbReference>